<gene>
    <name evidence="3" type="ORF">HNR68_003050</name>
</gene>
<sequence>MHYWDGWGIFSLVVMGVGTVLFWALVVLAIVALVRYLQHTGSRASGPSPAEEVLAERFARGEIDEEEYRRRLQTLTEHRRR</sequence>
<dbReference type="EMBL" id="JACCFJ010000001">
    <property type="protein sequence ID" value="NYI84420.1"/>
    <property type="molecule type" value="Genomic_DNA"/>
</dbReference>
<protein>
    <submittedName>
        <fullName evidence="3">Putative membrane protein</fullName>
    </submittedName>
</protein>
<keyword evidence="4" id="KW-1185">Reference proteome</keyword>
<keyword evidence="1" id="KW-1133">Transmembrane helix</keyword>
<evidence type="ECO:0000256" key="1">
    <source>
        <dbReference type="SAM" id="Phobius"/>
    </source>
</evidence>
<proteinExistence type="predicted"/>
<name>A0A853ARV6_9PSEU</name>
<dbReference type="RefSeq" id="WP_179721551.1">
    <property type="nucleotide sequence ID" value="NZ_BAABFH010000001.1"/>
</dbReference>
<comment type="caution">
    <text evidence="3">The sequence shown here is derived from an EMBL/GenBank/DDBJ whole genome shotgun (WGS) entry which is preliminary data.</text>
</comment>
<feature type="domain" description="SHOCT" evidence="2">
    <location>
        <begin position="50"/>
        <end position="75"/>
    </location>
</feature>
<keyword evidence="1" id="KW-0812">Transmembrane</keyword>
<organism evidence="3 4">
    <name type="scientific">Saccharopolyspora hordei</name>
    <dbReference type="NCBI Taxonomy" id="1838"/>
    <lineage>
        <taxon>Bacteria</taxon>
        <taxon>Bacillati</taxon>
        <taxon>Actinomycetota</taxon>
        <taxon>Actinomycetes</taxon>
        <taxon>Pseudonocardiales</taxon>
        <taxon>Pseudonocardiaceae</taxon>
        <taxon>Saccharopolyspora</taxon>
    </lineage>
</organism>
<dbReference type="Pfam" id="PF09851">
    <property type="entry name" value="SHOCT"/>
    <property type="match status" value="1"/>
</dbReference>
<evidence type="ECO:0000313" key="3">
    <source>
        <dbReference type="EMBL" id="NYI84420.1"/>
    </source>
</evidence>
<feature type="transmembrane region" description="Helical" evidence="1">
    <location>
        <begin position="6"/>
        <end position="34"/>
    </location>
</feature>
<keyword evidence="1" id="KW-0472">Membrane</keyword>
<reference evidence="3 4" key="1">
    <citation type="submission" date="2020-07" db="EMBL/GenBank/DDBJ databases">
        <title>Sequencing the genomes of 1000 actinobacteria strains.</title>
        <authorList>
            <person name="Klenk H.-P."/>
        </authorList>
    </citation>
    <scope>NUCLEOTIDE SEQUENCE [LARGE SCALE GENOMIC DNA]</scope>
    <source>
        <strain evidence="3 4">DSM 44065</strain>
    </source>
</reference>
<dbReference type="AlphaFoldDB" id="A0A853ARV6"/>
<evidence type="ECO:0000313" key="4">
    <source>
        <dbReference type="Proteomes" id="UP000587002"/>
    </source>
</evidence>
<dbReference type="Proteomes" id="UP000587002">
    <property type="component" value="Unassembled WGS sequence"/>
</dbReference>
<dbReference type="InterPro" id="IPR018649">
    <property type="entry name" value="SHOCT"/>
</dbReference>
<evidence type="ECO:0000259" key="2">
    <source>
        <dbReference type="Pfam" id="PF09851"/>
    </source>
</evidence>
<accession>A0A853ARV6</accession>